<dbReference type="Proteomes" id="UP000256621">
    <property type="component" value="Chromosome"/>
</dbReference>
<organism evidence="2 3">
    <name type="scientific">Cutibacterium acnes</name>
    <name type="common">Propionibacterium acnes</name>
    <dbReference type="NCBI Taxonomy" id="1747"/>
    <lineage>
        <taxon>Bacteria</taxon>
        <taxon>Bacillati</taxon>
        <taxon>Actinomycetota</taxon>
        <taxon>Actinomycetes</taxon>
        <taxon>Propionibacteriales</taxon>
        <taxon>Propionibacteriaceae</taxon>
        <taxon>Cutibacterium</taxon>
    </lineage>
</organism>
<sequence>MCEGSQLSVKVTGDTKKPHVGDTETFTVEVSSSTSCHWDTQKVKQTLTVTSGSDRIWSTDDCGSWGPKGVHEIKSKNPWTYKISWPTKRSTGKCKLSQESLGAGYYVATVNLGGGPSGRFVMRMGT</sequence>
<dbReference type="EMBL" id="MVCE01000002">
    <property type="protein sequence ID" value="PGF35013.1"/>
    <property type="molecule type" value="Genomic_DNA"/>
</dbReference>
<evidence type="ECO:0000313" key="2">
    <source>
        <dbReference type="EMBL" id="PGF35013.1"/>
    </source>
</evidence>
<protein>
    <submittedName>
        <fullName evidence="2">Uncharacterized protein</fullName>
    </submittedName>
</protein>
<proteinExistence type="predicted"/>
<dbReference type="EMBL" id="CP031442">
    <property type="protein sequence ID" value="AXM06788.1"/>
    <property type="molecule type" value="Genomic_DNA"/>
</dbReference>
<dbReference type="Proteomes" id="UP000226191">
    <property type="component" value="Unassembled WGS sequence"/>
</dbReference>
<gene>
    <name evidence="2" type="ORF">B1B09_05210</name>
    <name evidence="1" type="ORF">DXN06_06260</name>
</gene>
<evidence type="ECO:0000313" key="1">
    <source>
        <dbReference type="EMBL" id="AXM06788.1"/>
    </source>
</evidence>
<dbReference type="OrthoDB" id="5189092at2"/>
<name>A0A2B7ICM7_CUTAC</name>
<evidence type="ECO:0000313" key="3">
    <source>
        <dbReference type="Proteomes" id="UP000226191"/>
    </source>
</evidence>
<dbReference type="AlphaFoldDB" id="A0A2B7ICM7"/>
<accession>A0A2B7ICM7</accession>
<evidence type="ECO:0000313" key="4">
    <source>
        <dbReference type="Proteomes" id="UP000256621"/>
    </source>
</evidence>
<reference evidence="2 3" key="1">
    <citation type="submission" date="2017-02" db="EMBL/GenBank/DDBJ databases">
        <title>Prevalence of linear plasmids in Cutibacterium acnes isolates obtained from cancerous prostatic tissue.</title>
        <authorList>
            <person name="Davidsson S."/>
            <person name="Bruggemann H."/>
        </authorList>
    </citation>
    <scope>NUCLEOTIDE SEQUENCE [LARGE SCALE GENOMIC DNA]</scope>
    <source>
        <strain evidence="2 3">11-78</strain>
    </source>
</reference>
<dbReference type="RefSeq" id="WP_002519992.1">
    <property type="nucleotide sequence ID" value="NZ_AP019664.1"/>
</dbReference>
<reference evidence="1 4" key="2">
    <citation type="submission" date="2018-08" db="EMBL/GenBank/DDBJ databases">
        <title>Genome sequencing of Cutibacterium acnes KCOM 1315.</title>
        <authorList>
            <person name="Kook J.-K."/>
            <person name="Park S.-N."/>
            <person name="Lim Y.K."/>
        </authorList>
    </citation>
    <scope>NUCLEOTIDE SEQUENCE [LARGE SCALE GENOMIC DNA]</scope>
    <source>
        <strain evidence="1 4">KCOM 1315</strain>
    </source>
</reference>
<dbReference type="GeneID" id="92856294"/>